<accession>A0A0S7WF01</accession>
<name>A0A0S7WF01_UNCT6</name>
<dbReference type="PANTHER" id="PTHR30563:SF0">
    <property type="entry name" value="DNA RECOMBINATION PROTEIN RMUC"/>
    <property type="match status" value="1"/>
</dbReference>
<evidence type="ECO:0000256" key="3">
    <source>
        <dbReference type="ARBA" id="ARBA00023054"/>
    </source>
</evidence>
<dbReference type="Pfam" id="PF02646">
    <property type="entry name" value="RmuC"/>
    <property type="match status" value="1"/>
</dbReference>
<feature type="coiled-coil region" evidence="5">
    <location>
        <begin position="288"/>
        <end position="315"/>
    </location>
</feature>
<evidence type="ECO:0000313" key="6">
    <source>
        <dbReference type="EMBL" id="KPJ48715.1"/>
    </source>
</evidence>
<comment type="similarity">
    <text evidence="2">Belongs to the RmuC family.</text>
</comment>
<comment type="function">
    <text evidence="1">Involved in DNA recombination.</text>
</comment>
<dbReference type="AlphaFoldDB" id="A0A0S7WF01"/>
<reference evidence="6 7" key="1">
    <citation type="journal article" date="2015" name="Microbiome">
        <title>Genomic resolution of linkages in carbon, nitrogen, and sulfur cycling among widespread estuary sediment bacteria.</title>
        <authorList>
            <person name="Baker B.J."/>
            <person name="Lazar C.S."/>
            <person name="Teske A.P."/>
            <person name="Dick G.J."/>
        </authorList>
    </citation>
    <scope>NUCLEOTIDE SEQUENCE [LARGE SCALE GENOMIC DNA]</scope>
    <source>
        <strain evidence="6">DG_26</strain>
    </source>
</reference>
<proteinExistence type="inferred from homology"/>
<dbReference type="EMBL" id="LIZT01000100">
    <property type="protein sequence ID" value="KPJ48715.1"/>
    <property type="molecule type" value="Genomic_DNA"/>
</dbReference>
<gene>
    <name evidence="6" type="ORF">AMJ40_07000</name>
</gene>
<organism evidence="6 7">
    <name type="scientific">candidate division TA06 bacterium DG_26</name>
    <dbReference type="NCBI Taxonomy" id="1703771"/>
    <lineage>
        <taxon>Bacteria</taxon>
        <taxon>Bacteria division TA06</taxon>
    </lineage>
</organism>
<comment type="caution">
    <text evidence="6">The sequence shown here is derived from an EMBL/GenBank/DDBJ whole genome shotgun (WGS) entry which is preliminary data.</text>
</comment>
<dbReference type="Proteomes" id="UP000051124">
    <property type="component" value="Unassembled WGS sequence"/>
</dbReference>
<evidence type="ECO:0000256" key="1">
    <source>
        <dbReference type="ARBA" id="ARBA00003416"/>
    </source>
</evidence>
<keyword evidence="4" id="KW-0233">DNA recombination</keyword>
<evidence type="ECO:0000256" key="4">
    <source>
        <dbReference type="ARBA" id="ARBA00023172"/>
    </source>
</evidence>
<protein>
    <recommendedName>
        <fullName evidence="8">DNA recombination protein RmuC</fullName>
    </recommendedName>
</protein>
<evidence type="ECO:0000256" key="5">
    <source>
        <dbReference type="SAM" id="Coils"/>
    </source>
</evidence>
<dbReference type="InterPro" id="IPR003798">
    <property type="entry name" value="DNA_recombination_RmuC"/>
</dbReference>
<evidence type="ECO:0000256" key="2">
    <source>
        <dbReference type="ARBA" id="ARBA00009840"/>
    </source>
</evidence>
<dbReference type="PANTHER" id="PTHR30563">
    <property type="entry name" value="DNA RECOMBINATION PROTEIN RMUC"/>
    <property type="match status" value="1"/>
</dbReference>
<keyword evidence="3 5" id="KW-0175">Coiled coil</keyword>
<evidence type="ECO:0000313" key="7">
    <source>
        <dbReference type="Proteomes" id="UP000051124"/>
    </source>
</evidence>
<sequence>MLVLILSILLVLAVLLIILGLRSQGRKGIEILHQEVNSLRRELGEHLSNVTQQFHSTSGQMGDVKHHLGRLEKSAEQIFEVGRNIATLQEILQAPKLRGGFGEFLLGDLLSQILPERHFRLQYQFRNGRVDAVISLGHRWIPVDAKFPLENFRRLREATTEADERSWRRKFILDVKRHIDSIAEKYIVPDEGTYDFALMYIPAENVYYETIVKYGYAEDEKTISDYALERRVIPVSPNTLYAYLQVIVLGLRGLKIEEHAQEILAHLVHLQGDLDRFKKDFELVGGHLENARNRYEEAHHKLGRFEDRLAQLEAAPHESD</sequence>
<evidence type="ECO:0008006" key="8">
    <source>
        <dbReference type="Google" id="ProtNLM"/>
    </source>
</evidence>
<dbReference type="GO" id="GO:0006310">
    <property type="term" value="P:DNA recombination"/>
    <property type="evidence" value="ECO:0007669"/>
    <property type="project" value="UniProtKB-KW"/>
</dbReference>